<evidence type="ECO:0000313" key="2">
    <source>
        <dbReference type="EMBL" id="MFC4062801.1"/>
    </source>
</evidence>
<gene>
    <name evidence="2" type="ORF">ACFOWE_31305</name>
</gene>
<sequence length="59" mass="6064">MIATASGVQAVPDDTGPDRVCLPPGSGARLLAAELRRVDQVPVGDGLTVIRARIRAGAR</sequence>
<feature type="region of interest" description="Disordered" evidence="1">
    <location>
        <begin position="1"/>
        <end position="22"/>
    </location>
</feature>
<reference evidence="3" key="1">
    <citation type="journal article" date="2019" name="Int. J. Syst. Evol. Microbiol.">
        <title>The Global Catalogue of Microorganisms (GCM) 10K type strain sequencing project: providing services to taxonomists for standard genome sequencing and annotation.</title>
        <authorList>
            <consortium name="The Broad Institute Genomics Platform"/>
            <consortium name="The Broad Institute Genome Sequencing Center for Infectious Disease"/>
            <person name="Wu L."/>
            <person name="Ma J."/>
        </authorList>
    </citation>
    <scope>NUCLEOTIDE SEQUENCE [LARGE SCALE GENOMIC DNA]</scope>
    <source>
        <strain evidence="3">TBRC 4489</strain>
    </source>
</reference>
<name>A0ABV8IHW9_9ACTN</name>
<dbReference type="EMBL" id="JBHSBM010000060">
    <property type="protein sequence ID" value="MFC4062801.1"/>
    <property type="molecule type" value="Genomic_DNA"/>
</dbReference>
<comment type="caution">
    <text evidence="2">The sequence shown here is derived from an EMBL/GenBank/DDBJ whole genome shotgun (WGS) entry which is preliminary data.</text>
</comment>
<evidence type="ECO:0000256" key="1">
    <source>
        <dbReference type="SAM" id="MobiDB-lite"/>
    </source>
</evidence>
<accession>A0ABV8IHW9</accession>
<protein>
    <submittedName>
        <fullName evidence="2">Uncharacterized protein</fullName>
    </submittedName>
</protein>
<dbReference type="Proteomes" id="UP001595850">
    <property type="component" value="Unassembled WGS sequence"/>
</dbReference>
<keyword evidence="3" id="KW-1185">Reference proteome</keyword>
<organism evidence="2 3">
    <name type="scientific">Planomonospora corallina</name>
    <dbReference type="NCBI Taxonomy" id="1806052"/>
    <lineage>
        <taxon>Bacteria</taxon>
        <taxon>Bacillati</taxon>
        <taxon>Actinomycetota</taxon>
        <taxon>Actinomycetes</taxon>
        <taxon>Streptosporangiales</taxon>
        <taxon>Streptosporangiaceae</taxon>
        <taxon>Planomonospora</taxon>
    </lineage>
</organism>
<evidence type="ECO:0000313" key="3">
    <source>
        <dbReference type="Proteomes" id="UP001595850"/>
    </source>
</evidence>
<proteinExistence type="predicted"/>
<dbReference type="RefSeq" id="WP_377294243.1">
    <property type="nucleotide sequence ID" value="NZ_JBHSBM010000060.1"/>
</dbReference>